<keyword evidence="7 14" id="KW-1133">Transmembrane helix</keyword>
<feature type="transmembrane region" description="Helical" evidence="14">
    <location>
        <begin position="28"/>
        <end position="47"/>
    </location>
</feature>
<protein>
    <submittedName>
        <fullName evidence="17">Uncharacterized protein</fullName>
    </submittedName>
</protein>
<keyword evidence="11 13" id="KW-0739">Sodium transport</keyword>
<dbReference type="InterPro" id="IPR036179">
    <property type="entry name" value="Ig-like_dom_sf"/>
</dbReference>
<sequence length="1586" mass="180093">MLSIVRYVRRRLRRETTRFRRTLVFMRFYIRRIFLCLMAAILGYQLFNISVEYFAYKTVTVFEVMDNSQDSHIPVITDRPITATVQTNISYGDDTATDQHWSGVDISTLERFVMLSHIKHGSLYISHSVITDRHNMTGGTPGVNSRSQSVMDKPFAVIHQSIYALNNELKFVLFHFHSVVDFEHLFNTETELSGANLTFIVTKTMRRQLPAPYSRCSHYGSDPATGAEGSGSGQPFWAISHWHCMRRCRLDYARKVHNTGCRIYRVDDILHELDFDHHVGEGECRVDKTMPASNGLIPYVLMPLNSSEVSIHCLSYCPPDCLAIDYRSRVVNDNKDYIQKVWYRVDRPEDWYSEKRLVWDSTQPMYVYKDEPIMSFPAYMSYIGGLFGLWFGTNGQQLIVASKVISDDFNHDFSDCCVKEGIPSICNGFCNFKGLLTQTPKAHIFAICYSHMTQLVKCLTDGRNHIPCCERQNIPRVCHGSCAGKYTLTTALQHVICLDYATPTLSCIADGIQTLPPPPREVTAEPISTSQDWSLAKKSEISKLMKQIQGINTNLKTFKIDGNATEFTINDLKESTMYEISIMSINKNPCSQHWLLYAQQRNRANLRKCCAENGLNSEFCLNVLCDSSKAEESTVGDISFCAQFSNITFKCLAPDYDISDCCEERGVSQFCKHFCTGKVSKTDFRYFVCLHYIPAYSSCILESKGLLPTEPRSIVIASKHQDWALVKWSPPVKLSETITKYNIHIRELDPEIEEGYYIEPAIRSPYLIDGLKPGIKYEIYLTAINRHGISRSSSRVIFKTKEPESNEDIELQQSDATTGYNETACCQRATIPDICLPLCSYHMKINDGLQLGALCADHRTIRTMVRCLTGGRDHRSCCERRGVEEGCLDVCMGVINESPFVVGAKCSQYSGRILQCMVEGADTLPDDIRLRQHQHIAYQLIYSPIHTEIPPHPYQDTYSIRLNVSDTKTVLSDLKPDTRYSIYVLAVNPYGSSMPSLVLLINTKSEDEKDSQEVIRSQLGPPHSIQIIQQTTDSLSFKWLPPYYMPPDVSLIYEVYFKRVSNISGEPQMDWNITDTYVNLIDINGLTYNTLYAMAVKAKTDVGLKSVMSETVLAWTDPSTPLILNAPKLEPSGPVVEGEMLTVRCDTIGNPIPTISLYINGILTKTEETRHLIYKLDYIQRNLTSISCQATNAETLNNQSIFPAQSHIEVRVRFAPTIKIDNKLNTGAKYGTTQLKCEYSGNPQPKVQFFRDLRNKAELKSGGNIQIEVIPHSTKPSTWISTFTLKRVTESDAGQYLCIAQNEYGRETAIINLKVDEHKTTYRNTSACCKSEGVSENCLAFCKLDIDFNAVLNRPQCFSELNKFMYCAADGSDHRECCLRRDVARDCLHWCAGYKVSKPSLCLLSSVRDIISCFKEGNSLLPSMPTNVRFRELLSDNRLIISWDKPDKNAEAVQWYNVYWKRVGSKDLDSDRTEQQYYELRNLDPLETYEFLVKSSNYYGTSALADPLVINLAQIEAQTEAVNQSMLKILMASFITLLIMITIGTVGYQIFKNSHLYLFKSRLLKAKPQSKRLVPIQLLSEVEVLL</sequence>
<dbReference type="InterPro" id="IPR013098">
    <property type="entry name" value="Ig_I-set"/>
</dbReference>
<dbReference type="PROSITE" id="PS50853">
    <property type="entry name" value="FN3"/>
    <property type="match status" value="4"/>
</dbReference>
<dbReference type="InterPro" id="IPR050964">
    <property type="entry name" value="Striated_Muscle_Regulatory"/>
</dbReference>
<keyword evidence="8" id="KW-0915">Sodium</keyword>
<dbReference type="InterPro" id="IPR003961">
    <property type="entry name" value="FN3_dom"/>
</dbReference>
<evidence type="ECO:0000256" key="14">
    <source>
        <dbReference type="SAM" id="Phobius"/>
    </source>
</evidence>
<evidence type="ECO:0000256" key="7">
    <source>
        <dbReference type="ARBA" id="ARBA00022989"/>
    </source>
</evidence>
<comment type="similarity">
    <text evidence="2 13">Belongs to the amiloride-sensitive sodium channel (TC 1.A.6) family.</text>
</comment>
<evidence type="ECO:0000256" key="11">
    <source>
        <dbReference type="ARBA" id="ARBA00023201"/>
    </source>
</evidence>
<evidence type="ECO:0000256" key="6">
    <source>
        <dbReference type="ARBA" id="ARBA00022737"/>
    </source>
</evidence>
<evidence type="ECO:0000256" key="12">
    <source>
        <dbReference type="ARBA" id="ARBA00023303"/>
    </source>
</evidence>
<evidence type="ECO:0000256" key="3">
    <source>
        <dbReference type="ARBA" id="ARBA00022448"/>
    </source>
</evidence>
<dbReference type="InterPro" id="IPR003598">
    <property type="entry name" value="Ig_sub2"/>
</dbReference>
<dbReference type="SMART" id="SM00409">
    <property type="entry name" value="IG"/>
    <property type="match status" value="2"/>
</dbReference>
<evidence type="ECO:0000256" key="8">
    <source>
        <dbReference type="ARBA" id="ARBA00023053"/>
    </source>
</evidence>
<dbReference type="Proteomes" id="UP000759131">
    <property type="component" value="Unassembled WGS sequence"/>
</dbReference>
<keyword evidence="18" id="KW-1185">Reference proteome</keyword>
<dbReference type="InterPro" id="IPR002602">
    <property type="entry name" value="DB"/>
</dbReference>
<dbReference type="InterPro" id="IPR007110">
    <property type="entry name" value="Ig-like_dom"/>
</dbReference>
<dbReference type="PANTHER" id="PTHR13817:SF155">
    <property type="entry name" value="IG-LIKE AND FIBRONECTIN TYPE-III DOMAIN-CONTAINING PROTEIN C25G4.10"/>
    <property type="match status" value="1"/>
</dbReference>
<evidence type="ECO:0000256" key="4">
    <source>
        <dbReference type="ARBA" id="ARBA00022461"/>
    </source>
</evidence>
<dbReference type="InterPro" id="IPR013783">
    <property type="entry name" value="Ig-like_fold"/>
</dbReference>
<dbReference type="Pfam" id="PF01682">
    <property type="entry name" value="DB"/>
    <property type="match status" value="4"/>
</dbReference>
<dbReference type="EMBL" id="OC857253">
    <property type="protein sequence ID" value="CAD7624926.1"/>
    <property type="molecule type" value="Genomic_DNA"/>
</dbReference>
<dbReference type="Pfam" id="PF00041">
    <property type="entry name" value="fn3"/>
    <property type="match status" value="3"/>
</dbReference>
<feature type="domain" description="Ig-like" evidence="15">
    <location>
        <begin position="1216"/>
        <end position="1316"/>
    </location>
</feature>
<organism evidence="17">
    <name type="scientific">Medioppia subpectinata</name>
    <dbReference type="NCBI Taxonomy" id="1979941"/>
    <lineage>
        <taxon>Eukaryota</taxon>
        <taxon>Metazoa</taxon>
        <taxon>Ecdysozoa</taxon>
        <taxon>Arthropoda</taxon>
        <taxon>Chelicerata</taxon>
        <taxon>Arachnida</taxon>
        <taxon>Acari</taxon>
        <taxon>Acariformes</taxon>
        <taxon>Sarcoptiformes</taxon>
        <taxon>Oribatida</taxon>
        <taxon>Brachypylina</taxon>
        <taxon>Oppioidea</taxon>
        <taxon>Oppiidae</taxon>
        <taxon>Medioppia</taxon>
    </lineage>
</organism>
<gene>
    <name evidence="17" type="ORF">OSB1V03_LOCUS5364</name>
</gene>
<reference evidence="17" key="1">
    <citation type="submission" date="2020-11" db="EMBL/GenBank/DDBJ databases">
        <authorList>
            <person name="Tran Van P."/>
        </authorList>
    </citation>
    <scope>NUCLEOTIDE SEQUENCE</scope>
</reference>
<dbReference type="SUPFAM" id="SSF49265">
    <property type="entry name" value="Fibronectin type III"/>
    <property type="match status" value="3"/>
</dbReference>
<dbReference type="CDD" id="cd00096">
    <property type="entry name" value="Ig"/>
    <property type="match status" value="1"/>
</dbReference>
<dbReference type="InterPro" id="IPR036116">
    <property type="entry name" value="FN3_sf"/>
</dbReference>
<feature type="domain" description="Fibronectin type-III" evidence="16">
    <location>
        <begin position="1021"/>
        <end position="1119"/>
    </location>
</feature>
<evidence type="ECO:0000313" key="18">
    <source>
        <dbReference type="Proteomes" id="UP000759131"/>
    </source>
</evidence>
<dbReference type="Pfam" id="PF00858">
    <property type="entry name" value="ASC"/>
    <property type="match status" value="1"/>
</dbReference>
<dbReference type="OrthoDB" id="5843172at2759"/>
<name>A0A7R9KKN6_9ACAR</name>
<keyword evidence="4 13" id="KW-0894">Sodium channel</keyword>
<evidence type="ECO:0000259" key="15">
    <source>
        <dbReference type="PROSITE" id="PS50835"/>
    </source>
</evidence>
<evidence type="ECO:0000256" key="10">
    <source>
        <dbReference type="ARBA" id="ARBA00023136"/>
    </source>
</evidence>
<dbReference type="PROSITE" id="PS50835">
    <property type="entry name" value="IG_LIKE"/>
    <property type="match status" value="1"/>
</dbReference>
<keyword evidence="3 13" id="KW-0813">Transport</keyword>
<comment type="subcellular location">
    <subcellularLocation>
        <location evidence="1">Membrane</location>
        <topology evidence="1">Multi-pass membrane protein</topology>
    </subcellularLocation>
</comment>
<evidence type="ECO:0000256" key="13">
    <source>
        <dbReference type="RuleBase" id="RU000679"/>
    </source>
</evidence>
<keyword evidence="5 13" id="KW-0812">Transmembrane</keyword>
<dbReference type="InterPro" id="IPR001873">
    <property type="entry name" value="ENaC"/>
</dbReference>
<dbReference type="EMBL" id="CAJPIZ010002678">
    <property type="protein sequence ID" value="CAG2105356.1"/>
    <property type="molecule type" value="Genomic_DNA"/>
</dbReference>
<dbReference type="InterPro" id="IPR003599">
    <property type="entry name" value="Ig_sub"/>
</dbReference>
<dbReference type="SUPFAM" id="SSF48726">
    <property type="entry name" value="Immunoglobulin"/>
    <property type="match status" value="2"/>
</dbReference>
<dbReference type="GO" id="GO:0005272">
    <property type="term" value="F:sodium channel activity"/>
    <property type="evidence" value="ECO:0007669"/>
    <property type="project" value="UniProtKB-KW"/>
</dbReference>
<dbReference type="CDD" id="cd00063">
    <property type="entry name" value="FN3"/>
    <property type="match status" value="5"/>
</dbReference>
<feature type="domain" description="Fibronectin type-III" evidence="16">
    <location>
        <begin position="1424"/>
        <end position="1515"/>
    </location>
</feature>
<keyword evidence="6" id="KW-0677">Repeat</keyword>
<feature type="domain" description="Fibronectin type-III" evidence="16">
    <location>
        <begin position="910"/>
        <end position="1006"/>
    </location>
</feature>
<dbReference type="Gene3D" id="2.60.40.10">
    <property type="entry name" value="Immunoglobulins"/>
    <property type="match status" value="6"/>
</dbReference>
<evidence type="ECO:0000256" key="9">
    <source>
        <dbReference type="ARBA" id="ARBA00023065"/>
    </source>
</evidence>
<dbReference type="GO" id="GO:0009653">
    <property type="term" value="P:anatomical structure morphogenesis"/>
    <property type="evidence" value="ECO:0007669"/>
    <property type="project" value="UniProtKB-ARBA"/>
</dbReference>
<evidence type="ECO:0000313" key="17">
    <source>
        <dbReference type="EMBL" id="CAD7624926.1"/>
    </source>
</evidence>
<feature type="domain" description="Fibronectin type-III" evidence="16">
    <location>
        <begin position="710"/>
        <end position="803"/>
    </location>
</feature>
<dbReference type="PANTHER" id="PTHR13817">
    <property type="entry name" value="TITIN"/>
    <property type="match status" value="1"/>
</dbReference>
<dbReference type="GO" id="GO:0030154">
    <property type="term" value="P:cell differentiation"/>
    <property type="evidence" value="ECO:0007669"/>
    <property type="project" value="UniProtKB-ARBA"/>
</dbReference>
<dbReference type="GO" id="GO:0016020">
    <property type="term" value="C:membrane"/>
    <property type="evidence" value="ECO:0007669"/>
    <property type="project" value="UniProtKB-SubCell"/>
</dbReference>
<dbReference type="Pfam" id="PF07679">
    <property type="entry name" value="I-set"/>
    <property type="match status" value="1"/>
</dbReference>
<keyword evidence="12 13" id="KW-0407">Ion channel</keyword>
<dbReference type="SMART" id="SM00060">
    <property type="entry name" value="FN3"/>
    <property type="match status" value="5"/>
</dbReference>
<dbReference type="SMART" id="SM00408">
    <property type="entry name" value="IGc2"/>
    <property type="match status" value="1"/>
</dbReference>
<proteinExistence type="inferred from homology"/>
<evidence type="ECO:0000256" key="5">
    <source>
        <dbReference type="ARBA" id="ARBA00022692"/>
    </source>
</evidence>
<keyword evidence="9 13" id="KW-0406">Ion transport</keyword>
<feature type="transmembrane region" description="Helical" evidence="14">
    <location>
        <begin position="1529"/>
        <end position="1551"/>
    </location>
</feature>
<evidence type="ECO:0000259" key="16">
    <source>
        <dbReference type="PROSITE" id="PS50853"/>
    </source>
</evidence>
<keyword evidence="10 14" id="KW-0472">Membrane</keyword>
<evidence type="ECO:0000256" key="2">
    <source>
        <dbReference type="ARBA" id="ARBA00007193"/>
    </source>
</evidence>
<evidence type="ECO:0000256" key="1">
    <source>
        <dbReference type="ARBA" id="ARBA00004141"/>
    </source>
</evidence>
<accession>A0A7R9KKN6</accession>